<accession>A0ABD3NHS8</accession>
<feature type="compositionally biased region" description="Polar residues" evidence="1">
    <location>
        <begin position="180"/>
        <end position="192"/>
    </location>
</feature>
<evidence type="ECO:0000313" key="3">
    <source>
        <dbReference type="Proteomes" id="UP001530400"/>
    </source>
</evidence>
<feature type="region of interest" description="Disordered" evidence="1">
    <location>
        <begin position="113"/>
        <end position="217"/>
    </location>
</feature>
<keyword evidence="3" id="KW-1185">Reference proteome</keyword>
<proteinExistence type="predicted"/>
<evidence type="ECO:0000313" key="2">
    <source>
        <dbReference type="EMBL" id="KAL3775483.1"/>
    </source>
</evidence>
<evidence type="ECO:0000256" key="1">
    <source>
        <dbReference type="SAM" id="MobiDB-lite"/>
    </source>
</evidence>
<sequence length="500" mass="54286">MGLLYNIKDRILGEQAIQQSFNFTSNSKTSARRANFCHQSNPPNQQNNSTIYPPQNVSHTIIQQFVVDHPKVCIGCWQPDPGYYHLTHGCPVLAAKKWVVCYHRDTAQALLSKHREHQNEQQRGGRGRGRGQDGGSFLRGGRDGGRGGRDGGRGDNNANRVSEDTQAPAPAPSGEEAMDTGSQQSANCTSASRLAAGGENDGNTLDDRLVDDGDESNAPIQPLLMQYYTLSAGGNVVVSARHVPVSPAQEAKLALDSPEACVSFVDSSHEECCTDSEATEHMIPDYAAFTFYKLCKNEFVTLGTLHNYPSWAVEKPASCSMAKSWSQVNDSEDNIVSFKSIGWSQCKEPKTPTARPVHIIPVKNEMASVQFQSIVPKAGKQIPPPKSQPPKQSPSPTPTLNVIPDDELLKSAAKPLTKRVLGAIHDNISHLPEVPPEYTPAEAENTTEFDSLRVYCMFGCMEVKSQLHITAASKNATLICCGECPSTIGDYATINNPPKG</sequence>
<feature type="compositionally biased region" description="Basic and acidic residues" evidence="1">
    <location>
        <begin position="140"/>
        <end position="153"/>
    </location>
</feature>
<comment type="caution">
    <text evidence="2">The sequence shown here is derived from an EMBL/GenBank/DDBJ whole genome shotgun (WGS) entry which is preliminary data.</text>
</comment>
<gene>
    <name evidence="2" type="ORF">ACHAWO_010596</name>
</gene>
<feature type="compositionally biased region" description="Pro residues" evidence="1">
    <location>
        <begin position="382"/>
        <end position="397"/>
    </location>
</feature>
<feature type="region of interest" description="Disordered" evidence="1">
    <location>
        <begin position="378"/>
        <end position="403"/>
    </location>
</feature>
<dbReference type="EMBL" id="JALLPJ020001152">
    <property type="protein sequence ID" value="KAL3775483.1"/>
    <property type="molecule type" value="Genomic_DNA"/>
</dbReference>
<reference evidence="2 3" key="1">
    <citation type="submission" date="2024-10" db="EMBL/GenBank/DDBJ databases">
        <title>Updated reference genomes for cyclostephanoid diatoms.</title>
        <authorList>
            <person name="Roberts W.R."/>
            <person name="Alverson A.J."/>
        </authorList>
    </citation>
    <scope>NUCLEOTIDE SEQUENCE [LARGE SCALE GENOMIC DNA]</scope>
    <source>
        <strain evidence="2 3">AJA010-31</strain>
    </source>
</reference>
<name>A0ABD3NHS8_9STRA</name>
<protein>
    <submittedName>
        <fullName evidence="2">Uncharacterized protein</fullName>
    </submittedName>
</protein>
<organism evidence="2 3">
    <name type="scientific">Cyclotella atomus</name>
    <dbReference type="NCBI Taxonomy" id="382360"/>
    <lineage>
        <taxon>Eukaryota</taxon>
        <taxon>Sar</taxon>
        <taxon>Stramenopiles</taxon>
        <taxon>Ochrophyta</taxon>
        <taxon>Bacillariophyta</taxon>
        <taxon>Coscinodiscophyceae</taxon>
        <taxon>Thalassiosirophycidae</taxon>
        <taxon>Stephanodiscales</taxon>
        <taxon>Stephanodiscaceae</taxon>
        <taxon>Cyclotella</taxon>
    </lineage>
</organism>
<dbReference type="AlphaFoldDB" id="A0ABD3NHS8"/>
<dbReference type="Proteomes" id="UP001530400">
    <property type="component" value="Unassembled WGS sequence"/>
</dbReference>